<keyword evidence="1" id="KW-0479">Metal-binding</keyword>
<dbReference type="EMBL" id="CAXAJV020001290">
    <property type="protein sequence ID" value="CAL7939448.1"/>
    <property type="molecule type" value="Genomic_DNA"/>
</dbReference>
<evidence type="ECO:0000256" key="4">
    <source>
        <dbReference type="PROSITE-ProRule" id="PRU00175"/>
    </source>
</evidence>
<keyword evidence="7" id="KW-1185">Reference proteome</keyword>
<sequence>MPDQIDFIDLTIDSPLNKHLRIQNNNVENISNNNTVTKTRKSKSKRRTIDLEDSVIEVPIGNTRKDAEVMEIIDVDSISEKRGLHYATDSSRTETNVLTCPICLEQIFSTMKPMSTRCGHIFCSQCLHLALRRAKKCPTCKRAVKLQSCTRLYL</sequence>
<dbReference type="InterPro" id="IPR001841">
    <property type="entry name" value="Znf_RING"/>
</dbReference>
<feature type="domain" description="RING-type" evidence="5">
    <location>
        <begin position="100"/>
        <end position="141"/>
    </location>
</feature>
<dbReference type="InterPro" id="IPR047134">
    <property type="entry name" value="RNF4"/>
</dbReference>
<dbReference type="Gene3D" id="3.30.40.10">
    <property type="entry name" value="Zinc/RING finger domain, C3HC4 (zinc finger)"/>
    <property type="match status" value="1"/>
</dbReference>
<evidence type="ECO:0000256" key="2">
    <source>
        <dbReference type="ARBA" id="ARBA00022771"/>
    </source>
</evidence>
<keyword evidence="2 4" id="KW-0863">Zinc-finger</keyword>
<keyword evidence="3" id="KW-0862">Zinc</keyword>
<accession>A0ABP1NEN7</accession>
<evidence type="ECO:0000313" key="6">
    <source>
        <dbReference type="EMBL" id="CAL7939448.1"/>
    </source>
</evidence>
<evidence type="ECO:0000256" key="1">
    <source>
        <dbReference type="ARBA" id="ARBA00022723"/>
    </source>
</evidence>
<dbReference type="PROSITE" id="PS00518">
    <property type="entry name" value="ZF_RING_1"/>
    <property type="match status" value="1"/>
</dbReference>
<evidence type="ECO:0000313" key="7">
    <source>
        <dbReference type="Proteomes" id="UP001642520"/>
    </source>
</evidence>
<name>A0ABP1NEN7_XYLVO</name>
<dbReference type="PROSITE" id="PS50089">
    <property type="entry name" value="ZF_RING_2"/>
    <property type="match status" value="1"/>
</dbReference>
<dbReference type="InterPro" id="IPR017907">
    <property type="entry name" value="Znf_RING_CS"/>
</dbReference>
<evidence type="ECO:0000256" key="3">
    <source>
        <dbReference type="ARBA" id="ARBA00022833"/>
    </source>
</evidence>
<evidence type="ECO:0000259" key="5">
    <source>
        <dbReference type="PROSITE" id="PS50089"/>
    </source>
</evidence>
<reference evidence="6 7" key="1">
    <citation type="submission" date="2024-08" db="EMBL/GenBank/DDBJ databases">
        <authorList>
            <person name="Will J Nash"/>
            <person name="Angela Man"/>
            <person name="Seanna McTaggart"/>
            <person name="Kendall Baker"/>
            <person name="Tom Barker"/>
            <person name="Leah Catchpole"/>
            <person name="Alex Durrant"/>
            <person name="Karim Gharbi"/>
            <person name="Naomi Irish"/>
            <person name="Gemy Kaithakottil"/>
            <person name="Debby Ku"/>
            <person name="Aaliyah Providence"/>
            <person name="Felix Shaw"/>
            <person name="David Swarbreck"/>
            <person name="Chris Watkins"/>
            <person name="Ann M. McCartney"/>
            <person name="Giulio Formenti"/>
            <person name="Alice Mouton"/>
            <person name="Noel Vella"/>
            <person name="Bjorn M von Reumont"/>
            <person name="Adriana Vella"/>
            <person name="Wilfried Haerty"/>
        </authorList>
    </citation>
    <scope>NUCLEOTIDE SEQUENCE [LARGE SCALE GENOMIC DNA]</scope>
</reference>
<gene>
    <name evidence="6" type="ORF">XYLVIOL_LOCUS3893</name>
</gene>
<organism evidence="6 7">
    <name type="scientific">Xylocopa violacea</name>
    <name type="common">Violet carpenter bee</name>
    <name type="synonym">Apis violacea</name>
    <dbReference type="NCBI Taxonomy" id="135666"/>
    <lineage>
        <taxon>Eukaryota</taxon>
        <taxon>Metazoa</taxon>
        <taxon>Ecdysozoa</taxon>
        <taxon>Arthropoda</taxon>
        <taxon>Hexapoda</taxon>
        <taxon>Insecta</taxon>
        <taxon>Pterygota</taxon>
        <taxon>Neoptera</taxon>
        <taxon>Endopterygota</taxon>
        <taxon>Hymenoptera</taxon>
        <taxon>Apocrita</taxon>
        <taxon>Aculeata</taxon>
        <taxon>Apoidea</taxon>
        <taxon>Anthophila</taxon>
        <taxon>Apidae</taxon>
        <taxon>Xylocopa</taxon>
        <taxon>Xylocopa</taxon>
    </lineage>
</organism>
<dbReference type="PANTHER" id="PTHR23041:SF78">
    <property type="entry name" value="E3 UBIQUITIN-PROTEIN LIGASE RNF4"/>
    <property type="match status" value="1"/>
</dbReference>
<dbReference type="InterPro" id="IPR013083">
    <property type="entry name" value="Znf_RING/FYVE/PHD"/>
</dbReference>
<dbReference type="PANTHER" id="PTHR23041">
    <property type="entry name" value="RING FINGER DOMAIN-CONTAINING"/>
    <property type="match status" value="1"/>
</dbReference>
<proteinExistence type="predicted"/>
<dbReference type="SMART" id="SM00184">
    <property type="entry name" value="RING"/>
    <property type="match status" value="1"/>
</dbReference>
<comment type="caution">
    <text evidence="6">The sequence shown here is derived from an EMBL/GenBank/DDBJ whole genome shotgun (WGS) entry which is preliminary data.</text>
</comment>
<dbReference type="Pfam" id="PF13639">
    <property type="entry name" value="zf-RING_2"/>
    <property type="match status" value="1"/>
</dbReference>
<protein>
    <recommendedName>
        <fullName evidence="5">RING-type domain-containing protein</fullName>
    </recommendedName>
</protein>
<dbReference type="SUPFAM" id="SSF57850">
    <property type="entry name" value="RING/U-box"/>
    <property type="match status" value="1"/>
</dbReference>
<dbReference type="Proteomes" id="UP001642520">
    <property type="component" value="Unassembled WGS sequence"/>
</dbReference>